<dbReference type="Gene3D" id="3.30.420.10">
    <property type="entry name" value="Ribonuclease H-like superfamily/Ribonuclease H"/>
    <property type="match status" value="2"/>
</dbReference>
<dbReference type="OMA" id="LTTCHED"/>
<reference evidence="3 4" key="1">
    <citation type="journal article" date="2011" name="PLoS Genet.">
        <title>Finished genome of the fungal wheat pathogen Mycosphaerella graminicola reveals dispensome structure, chromosome plasticity, and stealth pathogenesis.</title>
        <authorList>
            <person name="Goodwin S.B."/>
            <person name="Ben M'barek S."/>
            <person name="Dhillon B."/>
            <person name="Wittenberg A.H.J."/>
            <person name="Crane C.F."/>
            <person name="Hane J.K."/>
            <person name="Foster A.J."/>
            <person name="Van der Lee T.A.J."/>
            <person name="Grimwood J."/>
            <person name="Aerts A."/>
            <person name="Antoniw J."/>
            <person name="Bailey A."/>
            <person name="Bluhm B."/>
            <person name="Bowler J."/>
            <person name="Bristow J."/>
            <person name="van der Burgt A."/>
            <person name="Canto-Canche B."/>
            <person name="Churchill A.C.L."/>
            <person name="Conde-Ferraez L."/>
            <person name="Cools H.J."/>
            <person name="Coutinho P.M."/>
            <person name="Csukai M."/>
            <person name="Dehal P."/>
            <person name="De Wit P."/>
            <person name="Donzelli B."/>
            <person name="van de Geest H.C."/>
            <person name="van Ham R.C.H.J."/>
            <person name="Hammond-Kosack K.E."/>
            <person name="Henrissat B."/>
            <person name="Kilian A."/>
            <person name="Kobayashi A.K."/>
            <person name="Koopmann E."/>
            <person name="Kourmpetis Y."/>
            <person name="Kuzniar A."/>
            <person name="Lindquist E."/>
            <person name="Lombard V."/>
            <person name="Maliepaard C."/>
            <person name="Martins N."/>
            <person name="Mehrabi R."/>
            <person name="Nap J.P.H."/>
            <person name="Ponomarenko A."/>
            <person name="Rudd J.J."/>
            <person name="Salamov A."/>
            <person name="Schmutz J."/>
            <person name="Schouten H.J."/>
            <person name="Shapiro H."/>
            <person name="Stergiopoulos I."/>
            <person name="Torriani S.F.F."/>
            <person name="Tu H."/>
            <person name="de Vries R.P."/>
            <person name="Waalwijk C."/>
            <person name="Ware S.B."/>
            <person name="Wiebenga A."/>
            <person name="Zwiers L.-H."/>
            <person name="Oliver R.P."/>
            <person name="Grigoriev I.V."/>
            <person name="Kema G.H.J."/>
        </authorList>
    </citation>
    <scope>NUCLEOTIDE SEQUENCE [LARGE SCALE GENOMIC DNA]</scope>
    <source>
        <strain evidence="4">CBS 115943 / IPO323</strain>
    </source>
</reference>
<dbReference type="eggNOG" id="KOG1990">
    <property type="taxonomic scope" value="Eukaryota"/>
</dbReference>
<dbReference type="GO" id="GO:1990432">
    <property type="term" value="P:siRNA 3'-end processing"/>
    <property type="evidence" value="ECO:0007669"/>
    <property type="project" value="TreeGrafter"/>
</dbReference>
<evidence type="ECO:0000256" key="1">
    <source>
        <dbReference type="ARBA" id="ARBA00008372"/>
    </source>
</evidence>
<organism evidence="3 4">
    <name type="scientific">Zymoseptoria tritici (strain CBS 115943 / IPO323)</name>
    <name type="common">Speckled leaf blotch fungus</name>
    <name type="synonym">Septoria tritici</name>
    <dbReference type="NCBI Taxonomy" id="336722"/>
    <lineage>
        <taxon>Eukaryota</taxon>
        <taxon>Fungi</taxon>
        <taxon>Dikarya</taxon>
        <taxon>Ascomycota</taxon>
        <taxon>Pezizomycotina</taxon>
        <taxon>Dothideomycetes</taxon>
        <taxon>Dothideomycetidae</taxon>
        <taxon>Mycosphaerellales</taxon>
        <taxon>Mycosphaerellaceae</taxon>
        <taxon>Zymoseptoria</taxon>
    </lineage>
</organism>
<dbReference type="OrthoDB" id="1432093at2759"/>
<dbReference type="InParanoid" id="F9X686"/>
<dbReference type="RefSeq" id="XP_003853756.1">
    <property type="nucleotide sequence ID" value="XM_003853708.1"/>
</dbReference>
<comment type="similarity">
    <text evidence="1">Belongs to the CAF1 family.</text>
</comment>
<gene>
    <name evidence="3" type="ORF">MYCGRDRAFT_91566</name>
</gene>
<accession>F9X686</accession>
<dbReference type="Pfam" id="PF04857">
    <property type="entry name" value="CAF1"/>
    <property type="match status" value="1"/>
</dbReference>
<dbReference type="SUPFAM" id="SSF53098">
    <property type="entry name" value="Ribonuclease H-like"/>
    <property type="match status" value="1"/>
</dbReference>
<dbReference type="HOGENOM" id="CLU_022380_0_0_1"/>
<dbReference type="InterPro" id="IPR036397">
    <property type="entry name" value="RNaseH_sf"/>
</dbReference>
<name>F9X686_ZYMTI</name>
<dbReference type="KEGG" id="ztr:MYCGRDRAFT_91566"/>
<dbReference type="GO" id="GO:0005634">
    <property type="term" value="C:nucleus"/>
    <property type="evidence" value="ECO:0007669"/>
    <property type="project" value="TreeGrafter"/>
</dbReference>
<dbReference type="EMBL" id="CM001198">
    <property type="protein sequence ID" value="EGP88732.1"/>
    <property type="molecule type" value="Genomic_DNA"/>
</dbReference>
<evidence type="ECO:0008006" key="5">
    <source>
        <dbReference type="Google" id="ProtNLM"/>
    </source>
</evidence>
<dbReference type="InterPro" id="IPR012337">
    <property type="entry name" value="RNaseH-like_sf"/>
</dbReference>
<dbReference type="STRING" id="336722.F9X686"/>
<evidence type="ECO:0000313" key="3">
    <source>
        <dbReference type="EMBL" id="EGP88732.1"/>
    </source>
</evidence>
<evidence type="ECO:0000256" key="2">
    <source>
        <dbReference type="SAM" id="MobiDB-lite"/>
    </source>
</evidence>
<evidence type="ECO:0000313" key="4">
    <source>
        <dbReference type="Proteomes" id="UP000008062"/>
    </source>
</evidence>
<proteinExistence type="inferred from homology"/>
<dbReference type="GO" id="GO:0000289">
    <property type="term" value="P:nuclear-transcribed mRNA poly(A) tail shortening"/>
    <property type="evidence" value="ECO:0007669"/>
    <property type="project" value="TreeGrafter"/>
</dbReference>
<dbReference type="Proteomes" id="UP000008062">
    <property type="component" value="Chromosome 3"/>
</dbReference>
<keyword evidence="4" id="KW-1185">Reference proteome</keyword>
<dbReference type="InterPro" id="IPR051181">
    <property type="entry name" value="CAF1_poly(A)_ribonucleases"/>
</dbReference>
<feature type="region of interest" description="Disordered" evidence="2">
    <location>
        <begin position="512"/>
        <end position="586"/>
    </location>
</feature>
<dbReference type="InterPro" id="IPR006941">
    <property type="entry name" value="RNase_CAF1"/>
</dbReference>
<protein>
    <recommendedName>
        <fullName evidence="5">CAF1-domain-containing protein</fullName>
    </recommendedName>
</protein>
<dbReference type="PANTHER" id="PTHR15092:SF22">
    <property type="entry name" value="POLY(A)-SPECIFIC RIBONUCLEASE PNLDC1"/>
    <property type="match status" value="1"/>
</dbReference>
<dbReference type="GO" id="GO:0003723">
    <property type="term" value="F:RNA binding"/>
    <property type="evidence" value="ECO:0007669"/>
    <property type="project" value="TreeGrafter"/>
</dbReference>
<dbReference type="GO" id="GO:1990431">
    <property type="term" value="P:priRNA 3'-end processing"/>
    <property type="evidence" value="ECO:0007669"/>
    <property type="project" value="TreeGrafter"/>
</dbReference>
<dbReference type="PANTHER" id="PTHR15092">
    <property type="entry name" value="POLY A -SPECIFIC RIBONUCLEASE/TARGET OF EGR1, MEMBER 1"/>
    <property type="match status" value="1"/>
</dbReference>
<dbReference type="GeneID" id="13395690"/>
<feature type="compositionally biased region" description="Polar residues" evidence="2">
    <location>
        <begin position="514"/>
        <end position="532"/>
    </location>
</feature>
<dbReference type="AlphaFoldDB" id="F9X686"/>
<dbReference type="GO" id="GO:0000175">
    <property type="term" value="F:3'-5'-RNA exonuclease activity"/>
    <property type="evidence" value="ECO:0007669"/>
    <property type="project" value="TreeGrafter"/>
</dbReference>
<sequence length="677" mass="74999">MTVSCRASYESTWSELLPRLLPFLSTTHSTTEHIPSIASTDKARNTASMDVDKTSFYPLLLDILTDISDAAFVTIDLELSGIPTKDPAAGKPTLQQRYLETKEAAERYQILQIGITCVEQDASSGKYVLKPYNFDLSPVINERGLDVERIFSYQSGAAEFLLKVGFDMGRPFTHGVPYLSRAESKTAREKFVKRNDRGAVADIAIKPTEVESLAFLARVRSQVDEWVASTSMKTPEYLNIVPFDSDNVSNEQKQEELSRFEKRLVHQIVRAEYPELTTISRRGMIQVIKFDQEREDRIAEGRKRDLEERIARQKGFRWIIDAMHGGNITSLDLRECARDSVTGEYIFVNMDDMKGQFHRAQALLRNNPKVLVGHNCFLDLVYIYRTFIGTLPDTVEEFQRKLHKLWPVIVDTKYMSTHNCGDISPASSLEQIAEQLSAFQTPGVEVDPQHSKYTDLAAFHEAGYDSFLTAQVAVRLSAKLEREGAYVDDDAHGAELKDGMAAVKLTEKALDHQSAANGSKANEQQVNGQADGTDSLREANGFTPSVPGHKWKRTGEPTLEAAPEGDFFEYDPTDRKPRGQSIGTTIPGGMPRFGSDFWRVYGNKLRVFGTQEGVCLFGLANPLLGFVSAAAGSAPVSPPPPSISAVISLGSVASSDFETTICASLSATILVQLLLVL</sequence>